<name>A0ABN2L9T0_9MICO</name>
<gene>
    <name evidence="1" type="ORF">GCM10009768_07110</name>
</gene>
<accession>A0ABN2L9T0</accession>
<proteinExistence type="predicted"/>
<organism evidence="1 2">
    <name type="scientific">Leucobacter iarius</name>
    <dbReference type="NCBI Taxonomy" id="333963"/>
    <lineage>
        <taxon>Bacteria</taxon>
        <taxon>Bacillati</taxon>
        <taxon>Actinomycetota</taxon>
        <taxon>Actinomycetes</taxon>
        <taxon>Micrococcales</taxon>
        <taxon>Microbacteriaceae</taxon>
        <taxon>Leucobacter</taxon>
    </lineage>
</organism>
<evidence type="ECO:0000313" key="2">
    <source>
        <dbReference type="Proteomes" id="UP001500851"/>
    </source>
</evidence>
<keyword evidence="2" id="KW-1185">Reference proteome</keyword>
<dbReference type="EMBL" id="BAAAOB010000001">
    <property type="protein sequence ID" value="GAA1780760.1"/>
    <property type="molecule type" value="Genomic_DNA"/>
</dbReference>
<evidence type="ECO:0000313" key="1">
    <source>
        <dbReference type="EMBL" id="GAA1780760.1"/>
    </source>
</evidence>
<comment type="caution">
    <text evidence="1">The sequence shown here is derived from an EMBL/GenBank/DDBJ whole genome shotgun (WGS) entry which is preliminary data.</text>
</comment>
<dbReference type="Proteomes" id="UP001500851">
    <property type="component" value="Unassembled WGS sequence"/>
</dbReference>
<sequence length="117" mass="13247">MQERLPALREDARIERETLLEMRGRHGEDPLDSLSEVPSVDAFVVRAVRDEMLEEQGRLPEFALARLASRGSGPDAAIHRRNADRVEFALLRQIAEICPDLTVAIWERVSALDLSEE</sequence>
<reference evidence="1 2" key="1">
    <citation type="journal article" date="2019" name="Int. J. Syst. Evol. Microbiol.">
        <title>The Global Catalogue of Microorganisms (GCM) 10K type strain sequencing project: providing services to taxonomists for standard genome sequencing and annotation.</title>
        <authorList>
            <consortium name="The Broad Institute Genomics Platform"/>
            <consortium name="The Broad Institute Genome Sequencing Center for Infectious Disease"/>
            <person name="Wu L."/>
            <person name="Ma J."/>
        </authorList>
    </citation>
    <scope>NUCLEOTIDE SEQUENCE [LARGE SCALE GENOMIC DNA]</scope>
    <source>
        <strain evidence="1 2">JCM 14736</strain>
    </source>
</reference>
<protein>
    <submittedName>
        <fullName evidence="1">Uncharacterized protein</fullName>
    </submittedName>
</protein>